<evidence type="ECO:0000313" key="3">
    <source>
        <dbReference type="EMBL" id="MFD2256723.1"/>
    </source>
</evidence>
<sequence>MEKKSFQLGVKVIPNASRDEIIGWHNELLKIKTAAQPESGKANKAVCQLLAKQLGLPKKAVYVLRGGTIQTKTVKIDGASGDDVLLKLPRKTSL</sequence>
<evidence type="ECO:0000256" key="1">
    <source>
        <dbReference type="ARBA" id="ARBA00010364"/>
    </source>
</evidence>
<dbReference type="Gene3D" id="3.30.1200.10">
    <property type="entry name" value="YggU-like"/>
    <property type="match status" value="1"/>
</dbReference>
<dbReference type="SMART" id="SM01152">
    <property type="entry name" value="DUF167"/>
    <property type="match status" value="1"/>
</dbReference>
<dbReference type="PANTHER" id="PTHR13420:SF7">
    <property type="entry name" value="UPF0235 PROTEIN C15ORF40"/>
    <property type="match status" value="1"/>
</dbReference>
<name>A0ABW5D6J1_9BACT</name>
<dbReference type="NCBIfam" id="TIGR00251">
    <property type="entry name" value="DUF167 family protein"/>
    <property type="match status" value="1"/>
</dbReference>
<keyword evidence="4" id="KW-1185">Reference proteome</keyword>
<reference evidence="4" key="1">
    <citation type="journal article" date="2019" name="Int. J. Syst. Evol. Microbiol.">
        <title>The Global Catalogue of Microorganisms (GCM) 10K type strain sequencing project: providing services to taxonomists for standard genome sequencing and annotation.</title>
        <authorList>
            <consortium name="The Broad Institute Genomics Platform"/>
            <consortium name="The Broad Institute Genome Sequencing Center for Infectious Disease"/>
            <person name="Wu L."/>
            <person name="Ma J."/>
        </authorList>
    </citation>
    <scope>NUCLEOTIDE SEQUENCE [LARGE SCALE GENOMIC DNA]</scope>
    <source>
        <strain evidence="4">CGMCC 4.7106</strain>
    </source>
</reference>
<dbReference type="EMBL" id="JBHUIT010000012">
    <property type="protein sequence ID" value="MFD2256723.1"/>
    <property type="molecule type" value="Genomic_DNA"/>
</dbReference>
<dbReference type="PANTHER" id="PTHR13420">
    <property type="entry name" value="UPF0235 PROTEIN C15ORF40"/>
    <property type="match status" value="1"/>
</dbReference>
<comment type="similarity">
    <text evidence="1 2">Belongs to the UPF0235 family.</text>
</comment>
<dbReference type="HAMAP" id="MF_00634">
    <property type="entry name" value="UPF0235"/>
    <property type="match status" value="1"/>
</dbReference>
<dbReference type="RefSeq" id="WP_386820013.1">
    <property type="nucleotide sequence ID" value="NZ_JBHUIT010000012.1"/>
</dbReference>
<gene>
    <name evidence="3" type="ORF">ACFSSA_08550</name>
</gene>
<dbReference type="Pfam" id="PF02594">
    <property type="entry name" value="DUF167"/>
    <property type="match status" value="1"/>
</dbReference>
<comment type="caution">
    <text evidence="3">The sequence shown here is derived from an EMBL/GenBank/DDBJ whole genome shotgun (WGS) entry which is preliminary data.</text>
</comment>
<dbReference type="InterPro" id="IPR036591">
    <property type="entry name" value="YggU-like_sf"/>
</dbReference>
<organism evidence="3 4">
    <name type="scientific">Luteolibacter algae</name>
    <dbReference type="NCBI Taxonomy" id="454151"/>
    <lineage>
        <taxon>Bacteria</taxon>
        <taxon>Pseudomonadati</taxon>
        <taxon>Verrucomicrobiota</taxon>
        <taxon>Verrucomicrobiia</taxon>
        <taxon>Verrucomicrobiales</taxon>
        <taxon>Verrucomicrobiaceae</taxon>
        <taxon>Luteolibacter</taxon>
    </lineage>
</organism>
<accession>A0ABW5D6J1</accession>
<dbReference type="InterPro" id="IPR003746">
    <property type="entry name" value="DUF167"/>
</dbReference>
<evidence type="ECO:0000256" key="2">
    <source>
        <dbReference type="HAMAP-Rule" id="MF_00634"/>
    </source>
</evidence>
<dbReference type="SUPFAM" id="SSF69786">
    <property type="entry name" value="YggU-like"/>
    <property type="match status" value="1"/>
</dbReference>
<proteinExistence type="inferred from homology"/>
<protein>
    <recommendedName>
        <fullName evidence="2">UPF0235 protein ACFSSA_08550</fullName>
    </recommendedName>
</protein>
<dbReference type="Proteomes" id="UP001597375">
    <property type="component" value="Unassembled WGS sequence"/>
</dbReference>
<evidence type="ECO:0000313" key="4">
    <source>
        <dbReference type="Proteomes" id="UP001597375"/>
    </source>
</evidence>